<comment type="miscellaneous">
    <text evidence="8">Few gyrases are as efficient as E.coli at forming negative supercoils. Not all organisms have 2 type II topoisomerases; in organisms with a single type II topoisomerase this enzyme also has to decatenate newly replicated chromosomes.</text>
</comment>
<dbReference type="InterPro" id="IPR013758">
    <property type="entry name" value="Topo_IIA_A/C_ab"/>
</dbReference>
<dbReference type="InterPro" id="IPR013760">
    <property type="entry name" value="Topo_IIA-like_dom_sf"/>
</dbReference>
<evidence type="ECO:0000313" key="13">
    <source>
        <dbReference type="Proteomes" id="UP001375743"/>
    </source>
</evidence>
<evidence type="ECO:0000256" key="1">
    <source>
        <dbReference type="ARBA" id="ARBA00000185"/>
    </source>
</evidence>
<dbReference type="SUPFAM" id="SSF56719">
    <property type="entry name" value="Type II DNA topoisomerase"/>
    <property type="match status" value="1"/>
</dbReference>
<evidence type="ECO:0000256" key="7">
    <source>
        <dbReference type="ARBA" id="ARBA00023235"/>
    </source>
</evidence>
<evidence type="ECO:0000256" key="8">
    <source>
        <dbReference type="HAMAP-Rule" id="MF_01897"/>
    </source>
</evidence>
<comment type="subunit">
    <text evidence="8">Heterotetramer, composed of two GyrA and two GyrB chains. In the heterotetramer, GyrA contains the active site tyrosine that forms a transient covalent intermediate with DNA, while GyrB binds cofactors and catalyzes ATP hydrolysis.</text>
</comment>
<dbReference type="Gene3D" id="3.90.199.10">
    <property type="entry name" value="Topoisomerase II, domain 5"/>
    <property type="match status" value="1"/>
</dbReference>
<name>A0ABU8XNN4_9PROT</name>
<reference evidence="12 13" key="1">
    <citation type="submission" date="2024-01" db="EMBL/GenBank/DDBJ databases">
        <title>Multi-omics insights into the function and evolution of sodium benzoate biodegradation pathways in Benzoatithermus flavus gen. nov., sp. nov. from hot spring.</title>
        <authorList>
            <person name="Hu C.-J."/>
            <person name="Li W.-J."/>
        </authorList>
    </citation>
    <scope>NUCLEOTIDE SEQUENCE [LARGE SCALE GENOMIC DNA]</scope>
    <source>
        <strain evidence="12 13">SYSU G07066</strain>
    </source>
</reference>
<dbReference type="Gene3D" id="2.120.10.90">
    <property type="entry name" value="DNA gyrase/topoisomerase IV, subunit A, C-terminal"/>
    <property type="match status" value="1"/>
</dbReference>
<feature type="active site" description="O-(5'-phospho-DNA)-tyrosine intermediate" evidence="8 9">
    <location>
        <position position="124"/>
    </location>
</feature>
<keyword evidence="8" id="KW-0963">Cytoplasm</keyword>
<evidence type="ECO:0000313" key="12">
    <source>
        <dbReference type="EMBL" id="MEK0082805.1"/>
    </source>
</evidence>
<comment type="caution">
    <text evidence="12">The sequence shown here is derived from an EMBL/GenBank/DDBJ whole genome shotgun (WGS) entry which is preliminary data.</text>
</comment>
<keyword evidence="5 8" id="KW-0799">Topoisomerase</keyword>
<comment type="function">
    <text evidence="8">A type II topoisomerase that negatively supercoils closed circular double-stranded (ds) DNA in an ATP-dependent manner to modulate DNA topology and maintain chromosomes in an underwound state. Negative supercoiling favors strand separation, and DNA replication, transcription, recombination and repair, all of which involve strand separation. Also able to catalyze the interconversion of other topological isomers of dsDNA rings, including catenanes and knotted rings. Type II topoisomerases break and join 2 DNA strands simultaneously in an ATP-dependent manner.</text>
</comment>
<evidence type="ECO:0000256" key="9">
    <source>
        <dbReference type="PROSITE-ProRule" id="PRU01384"/>
    </source>
</evidence>
<keyword evidence="13" id="KW-1185">Reference proteome</keyword>
<evidence type="ECO:0000256" key="3">
    <source>
        <dbReference type="ARBA" id="ARBA00022741"/>
    </source>
</evidence>
<dbReference type="InterPro" id="IPR013757">
    <property type="entry name" value="Topo_IIA_A_a_sf"/>
</dbReference>
<feature type="short sequence motif" description="GyrA-box" evidence="8">
    <location>
        <begin position="556"/>
        <end position="562"/>
    </location>
</feature>
<gene>
    <name evidence="8 12" type="primary">gyrA</name>
    <name evidence="12" type="ORF">U1T56_06565</name>
</gene>
<dbReference type="SUPFAM" id="SSF101904">
    <property type="entry name" value="GyrA/ParC C-terminal domain-like"/>
    <property type="match status" value="1"/>
</dbReference>
<comment type="similarity">
    <text evidence="2 8">Belongs to the type II topoisomerase GyrA/ParC subunit family.</text>
</comment>
<accession>A0ABU8XNN4</accession>
<dbReference type="EMBL" id="JBBLZC010000005">
    <property type="protein sequence ID" value="MEK0082805.1"/>
    <property type="molecule type" value="Genomic_DNA"/>
</dbReference>
<keyword evidence="6 8" id="KW-0238">DNA-binding</keyword>
<evidence type="ECO:0000256" key="10">
    <source>
        <dbReference type="SAM" id="Coils"/>
    </source>
</evidence>
<dbReference type="Gene3D" id="3.30.1360.40">
    <property type="match status" value="1"/>
</dbReference>
<dbReference type="RefSeq" id="WP_418158659.1">
    <property type="nucleotide sequence ID" value="NZ_JBBLZC010000005.1"/>
</dbReference>
<dbReference type="NCBIfam" id="NF004044">
    <property type="entry name" value="PRK05561.1"/>
    <property type="match status" value="1"/>
</dbReference>
<dbReference type="GO" id="GO:0003918">
    <property type="term" value="F:DNA topoisomerase type II (double strand cut, ATP-hydrolyzing) activity"/>
    <property type="evidence" value="ECO:0007669"/>
    <property type="project" value="UniProtKB-EC"/>
</dbReference>
<feature type="coiled-coil region" evidence="10">
    <location>
        <begin position="466"/>
        <end position="507"/>
    </location>
</feature>
<dbReference type="NCBIfam" id="TIGR01063">
    <property type="entry name" value="gyrA"/>
    <property type="match status" value="1"/>
</dbReference>
<feature type="domain" description="Topo IIA-type catalytic" evidence="11">
    <location>
        <begin position="36"/>
        <end position="529"/>
    </location>
</feature>
<evidence type="ECO:0000259" key="11">
    <source>
        <dbReference type="PROSITE" id="PS52040"/>
    </source>
</evidence>
<dbReference type="Proteomes" id="UP001375743">
    <property type="component" value="Unassembled WGS sequence"/>
</dbReference>
<dbReference type="PANTHER" id="PTHR43493">
    <property type="entry name" value="DNA GYRASE/TOPOISOMERASE SUBUNIT A"/>
    <property type="match status" value="1"/>
</dbReference>
<keyword evidence="3 8" id="KW-0547">Nucleotide-binding</keyword>
<dbReference type="InterPro" id="IPR050220">
    <property type="entry name" value="Type_II_DNA_Topoisomerases"/>
</dbReference>
<evidence type="ECO:0000256" key="4">
    <source>
        <dbReference type="ARBA" id="ARBA00022840"/>
    </source>
</evidence>
<evidence type="ECO:0000256" key="5">
    <source>
        <dbReference type="ARBA" id="ARBA00023029"/>
    </source>
</evidence>
<dbReference type="HAMAP" id="MF_01897">
    <property type="entry name" value="GyrA"/>
    <property type="match status" value="1"/>
</dbReference>
<dbReference type="PANTHER" id="PTHR43493:SF5">
    <property type="entry name" value="DNA GYRASE SUBUNIT A, CHLOROPLASTIC_MITOCHONDRIAL"/>
    <property type="match status" value="1"/>
</dbReference>
<evidence type="ECO:0000256" key="6">
    <source>
        <dbReference type="ARBA" id="ARBA00023125"/>
    </source>
</evidence>
<dbReference type="SMART" id="SM00434">
    <property type="entry name" value="TOP4c"/>
    <property type="match status" value="1"/>
</dbReference>
<dbReference type="InterPro" id="IPR002205">
    <property type="entry name" value="Topo_IIA_dom_A"/>
</dbReference>
<comment type="catalytic activity">
    <reaction evidence="1 8 9">
        <text>ATP-dependent breakage, passage and rejoining of double-stranded DNA.</text>
        <dbReference type="EC" id="5.6.2.2"/>
    </reaction>
</comment>
<dbReference type="Pfam" id="PF03989">
    <property type="entry name" value="DNA_gyraseA_C"/>
    <property type="match status" value="6"/>
</dbReference>
<organism evidence="12 13">
    <name type="scientific">Benzoatithermus flavus</name>
    <dbReference type="NCBI Taxonomy" id="3108223"/>
    <lineage>
        <taxon>Bacteria</taxon>
        <taxon>Pseudomonadati</taxon>
        <taxon>Pseudomonadota</taxon>
        <taxon>Alphaproteobacteria</taxon>
        <taxon>Geminicoccales</taxon>
        <taxon>Geminicoccaceae</taxon>
        <taxon>Benzoatithermus</taxon>
    </lineage>
</organism>
<dbReference type="Pfam" id="PF00521">
    <property type="entry name" value="DNA_topoisoIV"/>
    <property type="match status" value="1"/>
</dbReference>
<dbReference type="PROSITE" id="PS52040">
    <property type="entry name" value="TOPO_IIA"/>
    <property type="match status" value="1"/>
</dbReference>
<sequence length="901" mass="99924">MATTTPPRAFEIVPIEEEMKRSYLDYAMSVIVSRALPDVRDGLKPVQRRILYAMRESGYDFGKPHRKSARIVGDVMGKYHPHGDAAIYDAMVRMAQDFTMRLPLIDGQGNFGSMDGDPPAAMRYTEARLAKAADALLADIDKDTVDFRPNYDESAQEPAVLPAQFPNLLVNGAGGIAVGMATNIPPHNLGEIIDATVALIDQPDLELADLAQIVQGPDFPTGAVILGRNGILQAYKEGRGSIVVRARTEMEEVRGRTAIVVTEVPYLVNKARMVERIAEVVREKKVEGIADLRDESDRQGVRVVIEVKREADPDIVLNQLFKFTPLQTSFGINMVSLRGGRPEQLGLKEMLEAFIAFREEVILRRTAFDLAKARERAHIVVGLVVAVANIDEVIRTIRAAPDPVAAKDALLASTWPVQDILPLVRLVQVEEGEGERQVDEGGYRLSEAQAKAILDLRLQRLTALERDKLTDELQEIAKTIAELLHILRSRQRLLEVMKEELRRIKEQFDTPRRTAIDLESEPDLDLEELIQREDMVVTVTHKGWIKRVPLASFRAQRRGGKGRTGMRTENDDFVARMFVASTHTPVLFFSSLGRVYKLKVYKLPLGTPQARGRAMINMFPALSEGESINAVLPLPEDERLWETMSVFFATANGRVRRNELADFVRVPSNGKIAMGLEEGDRLIGAEVCDDRHDIILAAAGGRAIRFPVASVRVFKSRSSEGVIGMALEPGDQVISMSVVDHVEVSTEERDEYLRVSGYRRRQREGNGEAATESGNGGELVLLTPERYAELEAREQLLLTVTVNGYGKRTSAYEYRVTNRGAQGIINIETSARNGRVAATFPVADSDQVMLVTDKGQTIRIPVHDIRIAGRNTLGVKLFHTEADEHIVSAARLSEGEDAGEG</sequence>
<dbReference type="InterPro" id="IPR005743">
    <property type="entry name" value="GyrA"/>
</dbReference>
<proteinExistence type="inferred from homology"/>
<dbReference type="Gene3D" id="1.10.268.10">
    <property type="entry name" value="Topoisomerase, domain 3"/>
    <property type="match status" value="1"/>
</dbReference>
<dbReference type="CDD" id="cd00187">
    <property type="entry name" value="TOP4c"/>
    <property type="match status" value="1"/>
</dbReference>
<keyword evidence="10" id="KW-0175">Coiled coil</keyword>
<keyword evidence="4 8" id="KW-0067">ATP-binding</keyword>
<comment type="subcellular location">
    <subcellularLocation>
        <location evidence="8">Cytoplasm</location>
    </subcellularLocation>
</comment>
<dbReference type="NCBIfam" id="NF004043">
    <property type="entry name" value="PRK05560.1"/>
    <property type="match status" value="1"/>
</dbReference>
<evidence type="ECO:0000256" key="2">
    <source>
        <dbReference type="ARBA" id="ARBA00008263"/>
    </source>
</evidence>
<keyword evidence="7 8" id="KW-0413">Isomerase</keyword>
<dbReference type="InterPro" id="IPR006691">
    <property type="entry name" value="GyrA/parC_rep"/>
</dbReference>
<dbReference type="InterPro" id="IPR035516">
    <property type="entry name" value="Gyrase/topoIV_suA_C"/>
</dbReference>
<dbReference type="EC" id="5.6.2.2" evidence="8"/>
<protein>
    <recommendedName>
        <fullName evidence="8">DNA gyrase subunit A</fullName>
        <ecNumber evidence="8">5.6.2.2</ecNumber>
    </recommendedName>
</protein>